<dbReference type="PROSITE" id="PS50181">
    <property type="entry name" value="FBOX"/>
    <property type="match status" value="1"/>
</dbReference>
<name>A0A8I3NK82_CANLF</name>
<evidence type="ECO:0000313" key="3">
    <source>
        <dbReference type="Proteomes" id="UP000805418"/>
    </source>
</evidence>
<feature type="compositionally biased region" description="Low complexity" evidence="1">
    <location>
        <begin position="197"/>
        <end position="209"/>
    </location>
</feature>
<organism evidence="2 3">
    <name type="scientific">Canis lupus familiaris</name>
    <name type="common">Dog</name>
    <name type="synonym">Canis familiaris</name>
    <dbReference type="NCBI Taxonomy" id="9615"/>
    <lineage>
        <taxon>Eukaryota</taxon>
        <taxon>Metazoa</taxon>
        <taxon>Chordata</taxon>
        <taxon>Craniata</taxon>
        <taxon>Vertebrata</taxon>
        <taxon>Euteleostomi</taxon>
        <taxon>Mammalia</taxon>
        <taxon>Eutheria</taxon>
        <taxon>Laurasiatheria</taxon>
        <taxon>Carnivora</taxon>
        <taxon>Caniformia</taxon>
        <taxon>Canidae</taxon>
        <taxon>Canis</taxon>
    </lineage>
</organism>
<keyword evidence="3" id="KW-1185">Reference proteome</keyword>
<dbReference type="Ensembl" id="ENSCAFT00845023035.1">
    <property type="protein sequence ID" value="ENSCAFP00845018060.1"/>
    <property type="gene ID" value="ENSCAFG00845012940.1"/>
</dbReference>
<dbReference type="InterPro" id="IPR036047">
    <property type="entry name" value="F-box-like_dom_sf"/>
</dbReference>
<feature type="region of interest" description="Disordered" evidence="1">
    <location>
        <begin position="1"/>
        <end position="57"/>
    </location>
</feature>
<reference evidence="2" key="2">
    <citation type="submission" date="2025-08" db="UniProtKB">
        <authorList>
            <consortium name="Ensembl"/>
        </authorList>
    </citation>
    <scope>IDENTIFICATION</scope>
    <source>
        <strain evidence="2">Boxer</strain>
    </source>
</reference>
<dbReference type="PANTHER" id="PTHR13252">
    <property type="entry name" value="F-BOX ONLY PROTEIN 28"/>
    <property type="match status" value="1"/>
</dbReference>
<reference evidence="2" key="3">
    <citation type="submission" date="2025-09" db="UniProtKB">
        <authorList>
            <consortium name="Ensembl"/>
        </authorList>
    </citation>
    <scope>IDENTIFICATION</scope>
    <source>
        <strain evidence="2">Boxer</strain>
    </source>
</reference>
<reference evidence="2" key="1">
    <citation type="submission" date="2020-03" db="EMBL/GenBank/DDBJ databases">
        <title>Long-read based genome assembly of a Labrador retriever dog.</title>
        <authorList>
            <person name="Eory L."/>
            <person name="Zhang W."/>
            <person name="Schoenebeck J."/>
        </authorList>
    </citation>
    <scope>NUCLEOTIDE SEQUENCE [LARGE SCALE GENOMIC DNA]</scope>
    <source>
        <strain evidence="2">Labrador retriever</strain>
    </source>
</reference>
<proteinExistence type="predicted"/>
<dbReference type="Pfam" id="PF00646">
    <property type="entry name" value="F-box"/>
    <property type="match status" value="1"/>
</dbReference>
<feature type="compositionally biased region" description="Low complexity" evidence="1">
    <location>
        <begin position="178"/>
        <end position="189"/>
    </location>
</feature>
<feature type="compositionally biased region" description="Low complexity" evidence="1">
    <location>
        <begin position="22"/>
        <end position="31"/>
    </location>
</feature>
<protein>
    <submittedName>
        <fullName evidence="2">F-box protein 28</fullName>
    </submittedName>
</protein>
<dbReference type="PANTHER" id="PTHR13252:SF9">
    <property type="entry name" value="F-BOX ONLY PROTEIN 28"/>
    <property type="match status" value="1"/>
</dbReference>
<dbReference type="Proteomes" id="UP000805418">
    <property type="component" value="Chromosome 7"/>
</dbReference>
<evidence type="ECO:0000256" key="1">
    <source>
        <dbReference type="SAM" id="MobiDB-lite"/>
    </source>
</evidence>
<feature type="compositionally biased region" description="Pro residues" evidence="1">
    <location>
        <begin position="32"/>
        <end position="52"/>
    </location>
</feature>
<dbReference type="GeneTree" id="ENSGT00390000002970"/>
<gene>
    <name evidence="2" type="primary">FBXO28</name>
</gene>
<dbReference type="AlphaFoldDB" id="A0A8I3NK82"/>
<feature type="compositionally biased region" description="Gly residues" evidence="1">
    <location>
        <begin position="12"/>
        <end position="21"/>
    </location>
</feature>
<sequence length="209" mass="22847">MAAASEERMAEEGGGGHGDGGPSSAVGSAQRLPPPPPPPAPQPGSQAPPAPALAPDQLPQNNTLVALPIVAIENILSFMSYDEISQLRLVCKRMDLVCQRMLNQGFLKVERYHNLCQKQVKAQLPRRESERRNHSLARHADILAAVETRLSLLNMTFMKYVDSNLCCFIPGKFQDLPQPSRRCSSSPSRTPQDKRSPNSSSRSRPTALV</sequence>
<dbReference type="InterPro" id="IPR001810">
    <property type="entry name" value="F-box_dom"/>
</dbReference>
<dbReference type="SUPFAM" id="SSF81383">
    <property type="entry name" value="F-box domain"/>
    <property type="match status" value="1"/>
</dbReference>
<feature type="compositionally biased region" description="Basic and acidic residues" evidence="1">
    <location>
        <begin position="1"/>
        <end position="11"/>
    </location>
</feature>
<evidence type="ECO:0000313" key="2">
    <source>
        <dbReference type="Ensembl" id="ENSCAFP00845018060.1"/>
    </source>
</evidence>
<dbReference type="OrthoDB" id="5860767at2759"/>
<feature type="region of interest" description="Disordered" evidence="1">
    <location>
        <begin position="178"/>
        <end position="209"/>
    </location>
</feature>
<dbReference type="InterPro" id="IPR039719">
    <property type="entry name" value="FBXO28"/>
</dbReference>
<accession>A0A8I3NK82</accession>
<dbReference type="CDD" id="cd22100">
    <property type="entry name" value="F-box_FBXO28"/>
    <property type="match status" value="1"/>
</dbReference>